<dbReference type="KEGG" id="nall:PP769_09750"/>
<dbReference type="RefSeq" id="WP_312646940.1">
    <property type="nucleotide sequence ID" value="NZ_CP116967.1"/>
</dbReference>
<evidence type="ECO:0000256" key="1">
    <source>
        <dbReference type="SAM" id="MobiDB-lite"/>
    </source>
</evidence>
<organism evidence="2 3">
    <name type="scientific">Candidatus Nitrospira allomarina</name>
    <dbReference type="NCBI Taxonomy" id="3020900"/>
    <lineage>
        <taxon>Bacteria</taxon>
        <taxon>Pseudomonadati</taxon>
        <taxon>Nitrospirota</taxon>
        <taxon>Nitrospiria</taxon>
        <taxon>Nitrospirales</taxon>
        <taxon>Nitrospiraceae</taxon>
        <taxon>Nitrospira</taxon>
    </lineage>
</organism>
<keyword evidence="3" id="KW-1185">Reference proteome</keyword>
<proteinExistence type="predicted"/>
<protein>
    <submittedName>
        <fullName evidence="2">Uncharacterized protein</fullName>
    </submittedName>
</protein>
<reference evidence="2 3" key="1">
    <citation type="submission" date="2023-01" db="EMBL/GenBank/DDBJ databases">
        <title>Cultivation and genomic characterization of new, ubiquitous marine nitrite-oxidizing bacteria from the Nitrospirales.</title>
        <authorList>
            <person name="Mueller A.J."/>
            <person name="Daebeler A."/>
            <person name="Herbold C.W."/>
            <person name="Kirkegaard R.H."/>
            <person name="Daims H."/>
        </authorList>
    </citation>
    <scope>NUCLEOTIDE SEQUENCE [LARGE SCALE GENOMIC DNA]</scope>
    <source>
        <strain evidence="2 3">VA</strain>
    </source>
</reference>
<sequence>MKHHSRDLLVMSLTVTLIAWSQVFGSPTLLELTSSVPDKTLVVQVQDHQAKPSQELESSEEPPQKSSDKDNILQSQNLTLKLAFMEDPRLFPYDI</sequence>
<feature type="compositionally biased region" description="Basic and acidic residues" evidence="1">
    <location>
        <begin position="62"/>
        <end position="71"/>
    </location>
</feature>
<evidence type="ECO:0000313" key="2">
    <source>
        <dbReference type="EMBL" id="WNM60018.1"/>
    </source>
</evidence>
<dbReference type="AlphaFoldDB" id="A0AA96GJD1"/>
<evidence type="ECO:0000313" key="3">
    <source>
        <dbReference type="Proteomes" id="UP001302719"/>
    </source>
</evidence>
<gene>
    <name evidence="2" type="ORF">PP769_09750</name>
</gene>
<dbReference type="EMBL" id="CP116967">
    <property type="protein sequence ID" value="WNM60018.1"/>
    <property type="molecule type" value="Genomic_DNA"/>
</dbReference>
<accession>A0AA96GJD1</accession>
<name>A0AA96GJD1_9BACT</name>
<dbReference type="Proteomes" id="UP001302719">
    <property type="component" value="Chromosome"/>
</dbReference>
<feature type="region of interest" description="Disordered" evidence="1">
    <location>
        <begin position="46"/>
        <end position="72"/>
    </location>
</feature>